<evidence type="ECO:0000256" key="10">
    <source>
        <dbReference type="RuleBase" id="RU000688"/>
    </source>
</evidence>
<evidence type="ECO:0000256" key="9">
    <source>
        <dbReference type="ARBA" id="ARBA00023224"/>
    </source>
</evidence>
<dbReference type="PANTHER" id="PTHR24249">
    <property type="entry name" value="HISTAMINE RECEPTOR-RELATED G-PROTEIN COUPLED RECEPTOR"/>
    <property type="match status" value="1"/>
</dbReference>
<evidence type="ECO:0000256" key="4">
    <source>
        <dbReference type="ARBA" id="ARBA00022692"/>
    </source>
</evidence>
<dbReference type="PANTHER" id="PTHR24249:SF406">
    <property type="entry name" value="G-PROTEIN COUPLED RECEPTORS FAMILY 1 PROFILE DOMAIN-CONTAINING PROTEIN"/>
    <property type="match status" value="1"/>
</dbReference>
<dbReference type="InterPro" id="IPR000276">
    <property type="entry name" value="GPCR_Rhodpsn"/>
</dbReference>
<evidence type="ECO:0000259" key="12">
    <source>
        <dbReference type="PROSITE" id="PS50262"/>
    </source>
</evidence>
<evidence type="ECO:0000256" key="6">
    <source>
        <dbReference type="ARBA" id="ARBA00023040"/>
    </source>
</evidence>
<dbReference type="PROSITE" id="PS00237">
    <property type="entry name" value="G_PROTEIN_RECEP_F1_1"/>
    <property type="match status" value="1"/>
</dbReference>
<keyword evidence="8 10" id="KW-0675">Receptor</keyword>
<dbReference type="AlphaFoldDB" id="A0AA38HZK0"/>
<dbReference type="InterPro" id="IPR050569">
    <property type="entry name" value="TAAR"/>
</dbReference>
<protein>
    <recommendedName>
        <fullName evidence="12">G-protein coupled receptors family 1 profile domain-containing protein</fullName>
    </recommendedName>
</protein>
<evidence type="ECO:0000313" key="14">
    <source>
        <dbReference type="Proteomes" id="UP001168821"/>
    </source>
</evidence>
<keyword evidence="5 11" id="KW-1133">Transmembrane helix</keyword>
<dbReference type="InterPro" id="IPR017452">
    <property type="entry name" value="GPCR_Rhodpsn_7TM"/>
</dbReference>
<accession>A0AA38HZK0</accession>
<evidence type="ECO:0000256" key="1">
    <source>
        <dbReference type="ARBA" id="ARBA00004651"/>
    </source>
</evidence>
<dbReference type="Gene3D" id="1.20.1070.10">
    <property type="entry name" value="Rhodopsin 7-helix transmembrane proteins"/>
    <property type="match status" value="1"/>
</dbReference>
<dbReference type="PRINTS" id="PR00237">
    <property type="entry name" value="GPCRRHODOPSN"/>
</dbReference>
<feature type="transmembrane region" description="Helical" evidence="11">
    <location>
        <begin position="6"/>
        <end position="30"/>
    </location>
</feature>
<feature type="transmembrane region" description="Helical" evidence="11">
    <location>
        <begin position="84"/>
        <end position="103"/>
    </location>
</feature>
<keyword evidence="4 10" id="KW-0812">Transmembrane</keyword>
<comment type="caution">
    <text evidence="13">The sequence shown here is derived from an EMBL/GenBank/DDBJ whole genome shotgun (WGS) entry which is preliminary data.</text>
</comment>
<keyword evidence="9 10" id="KW-0807">Transducer</keyword>
<dbReference type="Proteomes" id="UP001168821">
    <property type="component" value="Unassembled WGS sequence"/>
</dbReference>
<dbReference type="Pfam" id="PF00001">
    <property type="entry name" value="7tm_1"/>
    <property type="match status" value="1"/>
</dbReference>
<keyword evidence="14" id="KW-1185">Reference proteome</keyword>
<evidence type="ECO:0000313" key="13">
    <source>
        <dbReference type="EMBL" id="KAJ3646576.1"/>
    </source>
</evidence>
<feature type="transmembrane region" description="Helical" evidence="11">
    <location>
        <begin position="42"/>
        <end position="64"/>
    </location>
</feature>
<dbReference type="GO" id="GO:0005886">
    <property type="term" value="C:plasma membrane"/>
    <property type="evidence" value="ECO:0007669"/>
    <property type="project" value="UniProtKB-SubCell"/>
</dbReference>
<dbReference type="GO" id="GO:0004930">
    <property type="term" value="F:G protein-coupled receptor activity"/>
    <property type="evidence" value="ECO:0007669"/>
    <property type="project" value="UniProtKB-KW"/>
</dbReference>
<keyword evidence="3" id="KW-1003">Cell membrane</keyword>
<keyword evidence="6 10" id="KW-0297">G-protein coupled receptor</keyword>
<name>A0AA38HZK0_9CUCU</name>
<evidence type="ECO:0000256" key="7">
    <source>
        <dbReference type="ARBA" id="ARBA00023136"/>
    </source>
</evidence>
<evidence type="ECO:0000256" key="11">
    <source>
        <dbReference type="SAM" id="Phobius"/>
    </source>
</evidence>
<reference evidence="13" key="1">
    <citation type="journal article" date="2023" name="G3 (Bethesda)">
        <title>Whole genome assemblies of Zophobas morio and Tenebrio molitor.</title>
        <authorList>
            <person name="Kaur S."/>
            <person name="Stinson S.A."/>
            <person name="diCenzo G.C."/>
        </authorList>
    </citation>
    <scope>NUCLEOTIDE SEQUENCE</scope>
    <source>
        <strain evidence="13">QUZm001</strain>
    </source>
</reference>
<dbReference type="CDD" id="cd00637">
    <property type="entry name" value="7tm_classA_rhodopsin-like"/>
    <property type="match status" value="1"/>
</dbReference>
<evidence type="ECO:0000256" key="2">
    <source>
        <dbReference type="ARBA" id="ARBA00010663"/>
    </source>
</evidence>
<comment type="subcellular location">
    <subcellularLocation>
        <location evidence="1">Cell membrane</location>
        <topology evidence="1">Multi-pass membrane protein</topology>
    </subcellularLocation>
</comment>
<sequence length="171" mass="18982">MTSMFLNIPLIVISSLGILCNGYIVTAVLLTRQVTTANNILLLHLGAIDVLLGVLFLIFTAGFSKSEWLTNGLPCVFHGFLYNMLHPLALWTICGLNCDRYYAIAAPLHYSHIVNAKKMFRNQGFSGIPISISVARLFFSLAAVTDDNSPIIVVHTKTYRRRTGAVYRFLS</sequence>
<gene>
    <name evidence="13" type="ORF">Zmor_024159</name>
</gene>
<proteinExistence type="inferred from homology"/>
<keyword evidence="7 11" id="KW-0472">Membrane</keyword>
<evidence type="ECO:0000256" key="5">
    <source>
        <dbReference type="ARBA" id="ARBA00022989"/>
    </source>
</evidence>
<dbReference type="SUPFAM" id="SSF81321">
    <property type="entry name" value="Family A G protein-coupled receptor-like"/>
    <property type="match status" value="1"/>
</dbReference>
<evidence type="ECO:0000256" key="8">
    <source>
        <dbReference type="ARBA" id="ARBA00023170"/>
    </source>
</evidence>
<dbReference type="EMBL" id="JALNTZ010000007">
    <property type="protein sequence ID" value="KAJ3646576.1"/>
    <property type="molecule type" value="Genomic_DNA"/>
</dbReference>
<evidence type="ECO:0000256" key="3">
    <source>
        <dbReference type="ARBA" id="ARBA00022475"/>
    </source>
</evidence>
<organism evidence="13 14">
    <name type="scientific">Zophobas morio</name>
    <dbReference type="NCBI Taxonomy" id="2755281"/>
    <lineage>
        <taxon>Eukaryota</taxon>
        <taxon>Metazoa</taxon>
        <taxon>Ecdysozoa</taxon>
        <taxon>Arthropoda</taxon>
        <taxon>Hexapoda</taxon>
        <taxon>Insecta</taxon>
        <taxon>Pterygota</taxon>
        <taxon>Neoptera</taxon>
        <taxon>Endopterygota</taxon>
        <taxon>Coleoptera</taxon>
        <taxon>Polyphaga</taxon>
        <taxon>Cucujiformia</taxon>
        <taxon>Tenebrionidae</taxon>
        <taxon>Zophobas</taxon>
    </lineage>
</organism>
<feature type="domain" description="G-protein coupled receptors family 1 profile" evidence="12">
    <location>
        <begin position="20"/>
        <end position="117"/>
    </location>
</feature>
<comment type="similarity">
    <text evidence="2 10">Belongs to the G-protein coupled receptor 1 family.</text>
</comment>
<dbReference type="PROSITE" id="PS50262">
    <property type="entry name" value="G_PROTEIN_RECEP_F1_2"/>
    <property type="match status" value="1"/>
</dbReference>